<feature type="binding site" evidence="7">
    <location>
        <position position="312"/>
    </location>
    <ligand>
        <name>Zn(2+)</name>
        <dbReference type="ChEBI" id="CHEBI:29105"/>
    </ligand>
</feature>
<accession>A0A9W9JYT5</accession>
<name>A0A9W9JYT5_9EURO</name>
<dbReference type="PROSITE" id="PS50305">
    <property type="entry name" value="SIRTUIN"/>
    <property type="match status" value="1"/>
</dbReference>
<evidence type="ECO:0000256" key="1">
    <source>
        <dbReference type="ARBA" id="ARBA00001947"/>
    </source>
</evidence>
<dbReference type="GeneID" id="81397639"/>
<feature type="domain" description="Deacetylase sirtuin-type" evidence="9">
    <location>
        <begin position="149"/>
        <end position="448"/>
    </location>
</feature>
<dbReference type="OrthoDB" id="420264at2759"/>
<evidence type="ECO:0000313" key="11">
    <source>
        <dbReference type="Proteomes" id="UP001141434"/>
    </source>
</evidence>
<dbReference type="SUPFAM" id="SSF52467">
    <property type="entry name" value="DHS-like NAD/FAD-binding domain"/>
    <property type="match status" value="1"/>
</dbReference>
<keyword evidence="6" id="KW-0520">NAD</keyword>
<feature type="compositionally biased region" description="Acidic residues" evidence="8">
    <location>
        <begin position="32"/>
        <end position="49"/>
    </location>
</feature>
<feature type="active site" description="Proton acceptor" evidence="7">
    <location>
        <position position="277"/>
    </location>
</feature>
<keyword evidence="3" id="KW-0808">Transferase</keyword>
<gene>
    <name evidence="10" type="ORF">NUU61_007945</name>
</gene>
<comment type="cofactor">
    <cofactor evidence="1">
        <name>Zn(2+)</name>
        <dbReference type="ChEBI" id="CHEBI:29105"/>
    </cofactor>
</comment>
<comment type="caution">
    <text evidence="10">The sequence shown here is derived from an EMBL/GenBank/DDBJ whole genome shotgun (WGS) entry which is preliminary data.</text>
</comment>
<dbReference type="RefSeq" id="XP_056508763.1">
    <property type="nucleotide sequence ID" value="XM_056658470.1"/>
</dbReference>
<sequence>MDLTPAPTENSLKYPVVEVEAVDTGEQVPAEPLEEASSDFEPDSDDSDGWETLSNGEHTIQLLRDEELRDGVAPGACTLDEANVFRQRLHAIGKAAFVEETIARETVTAKKLCTAFGILPPPFLEGAPDEAYHPLLAIAISREFSRRPKLPQYNTIDDAVRLLRESKNIIVLTGAGISTSLGIPDFRSKDTGLYSKLEHLGLSDPQEVFDIHVFREDPTIFFSIAKDILPTENKYSPTHGFIRLLQDKGKLLTNYTQNIDNIEANAGVLPEKIVQCHGSFATATCVKCQFKVPGDAIFNDIKDGVTPECTVCKQEIADDALKPQGLKRKRSKNGQQKDRKNSDSSDEDDYEIPTPGVMKPDITFFGEDLPDEFGQRLVHHDRELADLVIVIGTSLKVAPVAEVPGVLPRNVPQIYISRTPVSHTGFDIDLLGDCDVVVSELCRRAGWDLQHHMIPADEKVEITPAEGYESRHVFQVVGA</sequence>
<evidence type="ECO:0000259" key="9">
    <source>
        <dbReference type="PROSITE" id="PS50305"/>
    </source>
</evidence>
<evidence type="ECO:0000256" key="7">
    <source>
        <dbReference type="PROSITE-ProRule" id="PRU00236"/>
    </source>
</evidence>
<dbReference type="Proteomes" id="UP001141434">
    <property type="component" value="Unassembled WGS sequence"/>
</dbReference>
<keyword evidence="5 7" id="KW-0862">Zinc</keyword>
<dbReference type="GO" id="GO:0070403">
    <property type="term" value="F:NAD+ binding"/>
    <property type="evidence" value="ECO:0007669"/>
    <property type="project" value="InterPro"/>
</dbReference>
<feature type="binding site" evidence="7">
    <location>
        <position position="285"/>
    </location>
    <ligand>
        <name>Zn(2+)</name>
        <dbReference type="ChEBI" id="CHEBI:29105"/>
    </ligand>
</feature>
<reference evidence="10" key="2">
    <citation type="journal article" date="2023" name="IMA Fungus">
        <title>Comparative genomic study of the Penicillium genus elucidates a diverse pangenome and 15 lateral gene transfer events.</title>
        <authorList>
            <person name="Petersen C."/>
            <person name="Sorensen T."/>
            <person name="Nielsen M.R."/>
            <person name="Sondergaard T.E."/>
            <person name="Sorensen J.L."/>
            <person name="Fitzpatrick D.A."/>
            <person name="Frisvad J.C."/>
            <person name="Nielsen K.L."/>
        </authorList>
    </citation>
    <scope>NUCLEOTIDE SEQUENCE</scope>
    <source>
        <strain evidence="10">IBT 34128</strain>
    </source>
</reference>
<evidence type="ECO:0000256" key="3">
    <source>
        <dbReference type="ARBA" id="ARBA00022679"/>
    </source>
</evidence>
<dbReference type="Gene3D" id="3.40.50.1220">
    <property type="entry name" value="TPP-binding domain"/>
    <property type="match status" value="1"/>
</dbReference>
<dbReference type="InterPro" id="IPR029035">
    <property type="entry name" value="DHS-like_NAD/FAD-binding_dom"/>
</dbReference>
<evidence type="ECO:0000256" key="4">
    <source>
        <dbReference type="ARBA" id="ARBA00022723"/>
    </source>
</evidence>
<evidence type="ECO:0000256" key="2">
    <source>
        <dbReference type="ARBA" id="ARBA00006924"/>
    </source>
</evidence>
<dbReference type="Gene3D" id="3.30.1600.10">
    <property type="entry name" value="SIR2/SIRT2 'Small Domain"/>
    <property type="match status" value="1"/>
</dbReference>
<dbReference type="PANTHER" id="PTHR11085:SF9">
    <property type="entry name" value="NAD-DEPENDENT PROTEIN DEACETYLASE SIRTUIN-1"/>
    <property type="match status" value="1"/>
</dbReference>
<dbReference type="Pfam" id="PF02146">
    <property type="entry name" value="SIR2"/>
    <property type="match status" value="1"/>
</dbReference>
<evidence type="ECO:0000256" key="5">
    <source>
        <dbReference type="ARBA" id="ARBA00022833"/>
    </source>
</evidence>
<feature type="region of interest" description="Disordered" evidence="8">
    <location>
        <begin position="323"/>
        <end position="357"/>
    </location>
</feature>
<dbReference type="InterPro" id="IPR003000">
    <property type="entry name" value="Sirtuin"/>
</dbReference>
<feature type="binding site" evidence="7">
    <location>
        <position position="288"/>
    </location>
    <ligand>
        <name>Zn(2+)</name>
        <dbReference type="ChEBI" id="CHEBI:29105"/>
    </ligand>
</feature>
<comment type="similarity">
    <text evidence="2">Belongs to the sirtuin family. Class I subfamily.</text>
</comment>
<dbReference type="AlphaFoldDB" id="A0A9W9JYT5"/>
<dbReference type="InterPro" id="IPR050134">
    <property type="entry name" value="NAD-dep_sirtuin_deacylases"/>
</dbReference>
<reference evidence="10" key="1">
    <citation type="submission" date="2022-11" db="EMBL/GenBank/DDBJ databases">
        <authorList>
            <person name="Petersen C."/>
        </authorList>
    </citation>
    <scope>NUCLEOTIDE SEQUENCE</scope>
    <source>
        <strain evidence="10">IBT 34128</strain>
    </source>
</reference>
<keyword evidence="4 7" id="KW-0479">Metal-binding</keyword>
<dbReference type="InterPro" id="IPR026591">
    <property type="entry name" value="Sirtuin_cat_small_dom_sf"/>
</dbReference>
<protein>
    <submittedName>
        <fullName evidence="10">Sirtuin family</fullName>
    </submittedName>
</protein>
<feature type="region of interest" description="Disordered" evidence="8">
    <location>
        <begin position="23"/>
        <end position="51"/>
    </location>
</feature>
<evidence type="ECO:0000256" key="8">
    <source>
        <dbReference type="SAM" id="MobiDB-lite"/>
    </source>
</evidence>
<proteinExistence type="inferred from homology"/>
<evidence type="ECO:0000313" key="10">
    <source>
        <dbReference type="EMBL" id="KAJ5086638.1"/>
    </source>
</evidence>
<dbReference type="InterPro" id="IPR026590">
    <property type="entry name" value="Ssirtuin_cat_dom"/>
</dbReference>
<dbReference type="EMBL" id="JAPMSZ010000010">
    <property type="protein sequence ID" value="KAJ5086638.1"/>
    <property type="molecule type" value="Genomic_DNA"/>
</dbReference>
<dbReference type="PANTHER" id="PTHR11085">
    <property type="entry name" value="NAD-DEPENDENT PROTEIN DEACYLASE SIRTUIN-5, MITOCHONDRIAL-RELATED"/>
    <property type="match status" value="1"/>
</dbReference>
<dbReference type="GO" id="GO:0046872">
    <property type="term" value="F:metal ion binding"/>
    <property type="evidence" value="ECO:0007669"/>
    <property type="project" value="UniProtKB-KW"/>
</dbReference>
<evidence type="ECO:0000256" key="6">
    <source>
        <dbReference type="ARBA" id="ARBA00023027"/>
    </source>
</evidence>
<organism evidence="10 11">
    <name type="scientific">Penicillium alfredii</name>
    <dbReference type="NCBI Taxonomy" id="1506179"/>
    <lineage>
        <taxon>Eukaryota</taxon>
        <taxon>Fungi</taxon>
        <taxon>Dikarya</taxon>
        <taxon>Ascomycota</taxon>
        <taxon>Pezizomycotina</taxon>
        <taxon>Eurotiomycetes</taxon>
        <taxon>Eurotiomycetidae</taxon>
        <taxon>Eurotiales</taxon>
        <taxon>Aspergillaceae</taxon>
        <taxon>Penicillium</taxon>
    </lineage>
</organism>
<keyword evidence="11" id="KW-1185">Reference proteome</keyword>
<dbReference type="GO" id="GO:0005634">
    <property type="term" value="C:nucleus"/>
    <property type="evidence" value="ECO:0007669"/>
    <property type="project" value="TreeGrafter"/>
</dbReference>
<feature type="binding site" evidence="7">
    <location>
        <position position="309"/>
    </location>
    <ligand>
        <name>Zn(2+)</name>
        <dbReference type="ChEBI" id="CHEBI:29105"/>
    </ligand>
</feature>
<dbReference type="GO" id="GO:0046970">
    <property type="term" value="F:histone H4K16 deacetylase activity, NAD-dependent"/>
    <property type="evidence" value="ECO:0007669"/>
    <property type="project" value="TreeGrafter"/>
</dbReference>